<reference evidence="1 2" key="1">
    <citation type="journal article" date="2020" name="J. Nat. Prod.">
        <title>Genomics-Metabolomics Profiling Disclosed Marine Vibrio spartinae 3.6 as a Producer of a New Branched Side Chain Prodigiosin.</title>
        <authorList>
            <person name="Vitale G.A."/>
            <person name="Sciarretta M."/>
            <person name="Palma Esposito F."/>
            <person name="January G.G."/>
            <person name="Giaccio M."/>
            <person name="Bunk B."/>
            <person name="Sproer C."/>
            <person name="Bajerski F."/>
            <person name="Power D."/>
            <person name="Festa C."/>
            <person name="Monti M.C."/>
            <person name="D'Auria M.V."/>
            <person name="de Pascale D."/>
        </authorList>
    </citation>
    <scope>NUCLEOTIDE SEQUENCE [LARGE SCALE GENOMIC DNA]</scope>
    <source>
        <strain evidence="1 2">3.6</strain>
    </source>
</reference>
<gene>
    <name evidence="1" type="ORF">Vspart_01883</name>
</gene>
<dbReference type="Proteomes" id="UP000515264">
    <property type="component" value="Chromosome 1"/>
</dbReference>
<name>A0ABX6QZH7_9VIBR</name>
<accession>A0ABX6QZH7</accession>
<organism evidence="1 2">
    <name type="scientific">Vibrio spartinae</name>
    <dbReference type="NCBI Taxonomy" id="1918945"/>
    <lineage>
        <taxon>Bacteria</taxon>
        <taxon>Pseudomonadati</taxon>
        <taxon>Pseudomonadota</taxon>
        <taxon>Gammaproteobacteria</taxon>
        <taxon>Vibrionales</taxon>
        <taxon>Vibrionaceae</taxon>
        <taxon>Vibrio</taxon>
    </lineage>
</organism>
<evidence type="ECO:0000313" key="1">
    <source>
        <dbReference type="EMBL" id="QMV14623.1"/>
    </source>
</evidence>
<protein>
    <submittedName>
        <fullName evidence="1">Uncharacterized protein</fullName>
    </submittedName>
</protein>
<dbReference type="EMBL" id="CP046268">
    <property type="protein sequence ID" value="QMV14623.1"/>
    <property type="molecule type" value="Genomic_DNA"/>
</dbReference>
<evidence type="ECO:0000313" key="2">
    <source>
        <dbReference type="Proteomes" id="UP000515264"/>
    </source>
</evidence>
<proteinExistence type="predicted"/>
<keyword evidence="2" id="KW-1185">Reference proteome</keyword>
<sequence>MIKTVVTCLCPIPSHLNNILIVVCLLFEQNQIMPHYGSS</sequence>